<evidence type="ECO:0000313" key="3">
    <source>
        <dbReference type="Proteomes" id="UP001233172"/>
    </source>
</evidence>
<sequence>MKLLLLALVLTASICIKTSEALACTANFCQLVDCMPYTSENCVGKIVKNGGMCGCCDACLKVLNPGDTCFSLILMGAPNTVTCPDNYHCDPVTLKCIANN</sequence>
<feature type="chain" id="PRO_5042297027" description="IGFBP N-terminal domain-containing protein" evidence="1">
    <location>
        <begin position="22"/>
        <end position="100"/>
    </location>
</feature>
<dbReference type="EMBL" id="JASAOG010000007">
    <property type="protein sequence ID" value="KAK0067536.1"/>
    <property type="molecule type" value="Genomic_DNA"/>
</dbReference>
<reference evidence="2" key="1">
    <citation type="journal article" date="2023" name="PLoS Negl. Trop. Dis.">
        <title>A genome sequence for Biomphalaria pfeifferi, the major vector snail for the human-infecting parasite Schistosoma mansoni.</title>
        <authorList>
            <person name="Bu L."/>
            <person name="Lu L."/>
            <person name="Laidemitt M.R."/>
            <person name="Zhang S.M."/>
            <person name="Mutuku M."/>
            <person name="Mkoji G."/>
            <person name="Steinauer M."/>
            <person name="Loker E.S."/>
        </authorList>
    </citation>
    <scope>NUCLEOTIDE SEQUENCE</scope>
    <source>
        <strain evidence="2">KasaAsao</strain>
    </source>
</reference>
<evidence type="ECO:0000313" key="2">
    <source>
        <dbReference type="EMBL" id="KAK0067536.1"/>
    </source>
</evidence>
<proteinExistence type="predicted"/>
<reference evidence="2" key="2">
    <citation type="submission" date="2023-04" db="EMBL/GenBank/DDBJ databases">
        <authorList>
            <person name="Bu L."/>
            <person name="Lu L."/>
            <person name="Laidemitt M.R."/>
            <person name="Zhang S.M."/>
            <person name="Mutuku M."/>
            <person name="Mkoji G."/>
            <person name="Steinauer M."/>
            <person name="Loker E.S."/>
        </authorList>
    </citation>
    <scope>NUCLEOTIDE SEQUENCE</scope>
    <source>
        <strain evidence="2">KasaAsao</strain>
        <tissue evidence="2">Whole Snail</tissue>
    </source>
</reference>
<name>A0AAD8FL59_BIOPF</name>
<organism evidence="2 3">
    <name type="scientific">Biomphalaria pfeifferi</name>
    <name type="common">Bloodfluke planorb</name>
    <name type="synonym">Freshwater snail</name>
    <dbReference type="NCBI Taxonomy" id="112525"/>
    <lineage>
        <taxon>Eukaryota</taxon>
        <taxon>Metazoa</taxon>
        <taxon>Spiralia</taxon>
        <taxon>Lophotrochozoa</taxon>
        <taxon>Mollusca</taxon>
        <taxon>Gastropoda</taxon>
        <taxon>Heterobranchia</taxon>
        <taxon>Euthyneura</taxon>
        <taxon>Panpulmonata</taxon>
        <taxon>Hygrophila</taxon>
        <taxon>Lymnaeoidea</taxon>
        <taxon>Planorbidae</taxon>
        <taxon>Biomphalaria</taxon>
    </lineage>
</organism>
<dbReference type="Proteomes" id="UP001233172">
    <property type="component" value="Unassembled WGS sequence"/>
</dbReference>
<evidence type="ECO:0000256" key="1">
    <source>
        <dbReference type="SAM" id="SignalP"/>
    </source>
</evidence>
<dbReference type="AlphaFoldDB" id="A0AAD8FL59"/>
<accession>A0AAD8FL59</accession>
<comment type="caution">
    <text evidence="2">The sequence shown here is derived from an EMBL/GenBank/DDBJ whole genome shotgun (WGS) entry which is preliminary data.</text>
</comment>
<keyword evidence="1" id="KW-0732">Signal</keyword>
<feature type="signal peptide" evidence="1">
    <location>
        <begin position="1"/>
        <end position="21"/>
    </location>
</feature>
<gene>
    <name evidence="2" type="ORF">Bpfe_003043</name>
</gene>
<evidence type="ECO:0008006" key="4">
    <source>
        <dbReference type="Google" id="ProtNLM"/>
    </source>
</evidence>
<protein>
    <recommendedName>
        <fullName evidence="4">IGFBP N-terminal domain-containing protein</fullName>
    </recommendedName>
</protein>
<keyword evidence="3" id="KW-1185">Reference proteome</keyword>